<dbReference type="EMBL" id="JAFIRN010000009">
    <property type="protein sequence ID" value="KAG5841957.1"/>
    <property type="molecule type" value="Genomic_DNA"/>
</dbReference>
<gene>
    <name evidence="2" type="ORF">ANANG_G00172570</name>
</gene>
<proteinExistence type="predicted"/>
<sequence length="601" mass="65421">MFASTRRPACRETTTSETQTEARDAVSKLMVRLGGLRASEEASEENEQDSGVVSQTSDMFLHSGQGPSREEQREDPEAEVCPAAEATLGGELSPPAATPCGLSTVTRRVAGSSPGHVEEVIRQGVWSVGVDDGVLPLDSSSQYEESEGEPMPDESVSFPAPEKQHPATDWSNCPKSDHEENKGNGAAGTQPVCKPGGPQACGEVTPERLPSTHPAKDLEPRGNVPSPEKAGVTGVQEEPVLNTDNLPYRILRLPCDEVTTAGALPRDGPLWPGDATPCAAAALPRAGYLPSLGDGFLYSYYPPVAPERQSVLSPSLDELSSRDDMFSTDLEDVESVSGTAYVGEGVSAQAAVGASDPGDEDEGGRWEEEERPARETRLCVACGSCLNGDSRRGKSMGMGTWAYPQNDKEVVEEDEVDDGDCDGYDDEDDLPKDACESWEVPVRKLHCPVRHTQSSCVPWQKLKNAYSCEPLDPSGLEEQEQSYPRGPPCCEGYKAPTKPDKCKGPNLNGTQSRPHSDKPQGGDRVATGQENWESCGIKPRQKFWKPYPSSRGRVRPARRRGGYKTFVPQRFRRDYNDEEEEEELTRFQRGRGSTKRRGARY</sequence>
<protein>
    <submittedName>
        <fullName evidence="2">Uncharacterized protein</fullName>
    </submittedName>
</protein>
<feature type="region of interest" description="Disordered" evidence="1">
    <location>
        <begin position="1"/>
        <end position="99"/>
    </location>
</feature>
<feature type="region of interest" description="Disordered" evidence="1">
    <location>
        <begin position="133"/>
        <end position="236"/>
    </location>
</feature>
<evidence type="ECO:0000313" key="2">
    <source>
        <dbReference type="EMBL" id="KAG5841957.1"/>
    </source>
</evidence>
<evidence type="ECO:0000256" key="1">
    <source>
        <dbReference type="SAM" id="MobiDB-lite"/>
    </source>
</evidence>
<feature type="compositionally biased region" description="Basic residues" evidence="1">
    <location>
        <begin position="552"/>
        <end position="562"/>
    </location>
</feature>
<evidence type="ECO:0000313" key="3">
    <source>
        <dbReference type="Proteomes" id="UP001044222"/>
    </source>
</evidence>
<dbReference type="AlphaFoldDB" id="A0A9D3M5F5"/>
<reference evidence="2" key="1">
    <citation type="submission" date="2021-01" db="EMBL/GenBank/DDBJ databases">
        <title>A chromosome-scale assembly of European eel, Anguilla anguilla.</title>
        <authorList>
            <person name="Henkel C."/>
            <person name="Jong-Raadsen S.A."/>
            <person name="Dufour S."/>
            <person name="Weltzien F.-A."/>
            <person name="Palstra A.P."/>
            <person name="Pelster B."/>
            <person name="Spaink H.P."/>
            <person name="Van Den Thillart G.E."/>
            <person name="Jansen H."/>
            <person name="Zahm M."/>
            <person name="Klopp C."/>
            <person name="Cedric C."/>
            <person name="Louis A."/>
            <person name="Berthelot C."/>
            <person name="Parey E."/>
            <person name="Roest Crollius H."/>
            <person name="Montfort J."/>
            <person name="Robinson-Rechavi M."/>
            <person name="Bucao C."/>
            <person name="Bouchez O."/>
            <person name="Gislard M."/>
            <person name="Lluch J."/>
            <person name="Milhes M."/>
            <person name="Lampietro C."/>
            <person name="Lopez Roques C."/>
            <person name="Donnadieu C."/>
            <person name="Braasch I."/>
            <person name="Desvignes T."/>
            <person name="Postlethwait J."/>
            <person name="Bobe J."/>
            <person name="Guiguen Y."/>
            <person name="Dirks R."/>
        </authorList>
    </citation>
    <scope>NUCLEOTIDE SEQUENCE</scope>
    <source>
        <strain evidence="2">Tag_6206</strain>
        <tissue evidence="2">Liver</tissue>
    </source>
</reference>
<accession>A0A9D3M5F5</accession>
<feature type="compositionally biased region" description="Polar residues" evidence="1">
    <location>
        <begin position="49"/>
        <end position="58"/>
    </location>
</feature>
<organism evidence="2 3">
    <name type="scientific">Anguilla anguilla</name>
    <name type="common">European freshwater eel</name>
    <name type="synonym">Muraena anguilla</name>
    <dbReference type="NCBI Taxonomy" id="7936"/>
    <lineage>
        <taxon>Eukaryota</taxon>
        <taxon>Metazoa</taxon>
        <taxon>Chordata</taxon>
        <taxon>Craniata</taxon>
        <taxon>Vertebrata</taxon>
        <taxon>Euteleostomi</taxon>
        <taxon>Actinopterygii</taxon>
        <taxon>Neopterygii</taxon>
        <taxon>Teleostei</taxon>
        <taxon>Anguilliformes</taxon>
        <taxon>Anguillidae</taxon>
        <taxon>Anguilla</taxon>
    </lineage>
</organism>
<feature type="region of interest" description="Disordered" evidence="1">
    <location>
        <begin position="473"/>
        <end position="601"/>
    </location>
</feature>
<keyword evidence="3" id="KW-1185">Reference proteome</keyword>
<feature type="compositionally biased region" description="Basic residues" evidence="1">
    <location>
        <begin position="588"/>
        <end position="601"/>
    </location>
</feature>
<feature type="region of interest" description="Disordered" evidence="1">
    <location>
        <begin position="348"/>
        <end position="371"/>
    </location>
</feature>
<name>A0A9D3M5F5_ANGAN</name>
<comment type="caution">
    <text evidence="2">The sequence shown here is derived from an EMBL/GenBank/DDBJ whole genome shotgun (WGS) entry which is preliminary data.</text>
</comment>
<dbReference type="Proteomes" id="UP001044222">
    <property type="component" value="Chromosome 9"/>
</dbReference>